<keyword evidence="2" id="KW-1003">Cell membrane</keyword>
<dbReference type="GO" id="GO:0015658">
    <property type="term" value="F:branched-chain amino acid transmembrane transporter activity"/>
    <property type="evidence" value="ECO:0007669"/>
    <property type="project" value="InterPro"/>
</dbReference>
<dbReference type="KEGG" id="cwo:Cwoe_0658"/>
<reference evidence="7 8" key="1">
    <citation type="journal article" date="2010" name="Stand. Genomic Sci.">
        <title>Complete genome sequence of Conexibacter woesei type strain (ID131577).</title>
        <authorList>
            <person name="Pukall R."/>
            <person name="Lapidus A."/>
            <person name="Glavina Del Rio T."/>
            <person name="Copeland A."/>
            <person name="Tice H."/>
            <person name="Cheng J.-F."/>
            <person name="Lucas S."/>
            <person name="Chen F."/>
            <person name="Nolan M."/>
            <person name="Bruce D."/>
            <person name="Goodwin L."/>
            <person name="Pitluck S."/>
            <person name="Mavromatis K."/>
            <person name="Ivanova N."/>
            <person name="Ovchinnikova G."/>
            <person name="Pati A."/>
            <person name="Chen A."/>
            <person name="Palaniappan K."/>
            <person name="Land M."/>
            <person name="Hauser L."/>
            <person name="Chang Y.-J."/>
            <person name="Jeffries C.D."/>
            <person name="Chain P."/>
            <person name="Meincke L."/>
            <person name="Sims D."/>
            <person name="Brettin T."/>
            <person name="Detter J.C."/>
            <person name="Rohde M."/>
            <person name="Goeker M."/>
            <person name="Bristow J."/>
            <person name="Eisen J.A."/>
            <person name="Markowitz V."/>
            <person name="Kyrpides N.C."/>
            <person name="Klenk H.-P."/>
            <person name="Hugenholtz P."/>
        </authorList>
    </citation>
    <scope>NUCLEOTIDE SEQUENCE [LARGE SCALE GENOMIC DNA]</scope>
    <source>
        <strain evidence="8">DSM 14684 / CIP 108061 / JCM 11494 / NBRC 100937 / ID131577</strain>
    </source>
</reference>
<keyword evidence="5 6" id="KW-0472">Membrane</keyword>
<sequence length="325" mass="34402">MSSTAVPFALSFGGLTEVSFWTGVGVLAGIYALFTLGLQLNVGFSGIVNFGQAGFMAIGAYAMAILVVDAGFAFFPAALLAILCAVAFALVVGMSSLRLRADYFSIATLAAAEAIRMFAQNATSLTGGNQGIYGYDSTWVDISRTIEGWLGDLGVGDGGGLVPLLLVVWAFVLVLVVVLRHLQRSPWGRVLRAIREDEDAARALGKNATSYRLQSLAISAALAAVAGIFLALNLSFVNPQAFEPQATFIGYAALILGGLASYWGVAFGAVVMWTLLEASRFINLPLEDTQIASLRFIVVGLLLILLMAFRPQGIFGNRKEMVLGD</sequence>
<evidence type="ECO:0000256" key="1">
    <source>
        <dbReference type="ARBA" id="ARBA00004651"/>
    </source>
</evidence>
<accession>D3F9C6</accession>
<feature type="transmembrane region" description="Helical" evidence="6">
    <location>
        <begin position="20"/>
        <end position="40"/>
    </location>
</feature>
<dbReference type="HOGENOM" id="CLU_031365_1_0_11"/>
<keyword evidence="3 6" id="KW-0812">Transmembrane</keyword>
<dbReference type="CDD" id="cd06581">
    <property type="entry name" value="TM_PBP1_LivM_like"/>
    <property type="match status" value="1"/>
</dbReference>
<dbReference type="STRING" id="469383.Cwoe_0658"/>
<keyword evidence="8" id="KW-1185">Reference proteome</keyword>
<dbReference type="RefSeq" id="WP_012932146.1">
    <property type="nucleotide sequence ID" value="NC_013739.1"/>
</dbReference>
<dbReference type="GO" id="GO:0005886">
    <property type="term" value="C:plasma membrane"/>
    <property type="evidence" value="ECO:0007669"/>
    <property type="project" value="UniProtKB-SubCell"/>
</dbReference>
<dbReference type="PANTHER" id="PTHR30482:SF10">
    <property type="entry name" value="HIGH-AFFINITY BRANCHED-CHAIN AMINO ACID TRANSPORT PROTEIN BRAE"/>
    <property type="match status" value="1"/>
</dbReference>
<gene>
    <name evidence="7" type="ordered locus">Cwoe_0658</name>
</gene>
<reference evidence="8" key="2">
    <citation type="submission" date="2010-01" db="EMBL/GenBank/DDBJ databases">
        <title>The complete genome of Conexibacter woesei DSM 14684.</title>
        <authorList>
            <consortium name="US DOE Joint Genome Institute (JGI-PGF)"/>
            <person name="Lucas S."/>
            <person name="Copeland A."/>
            <person name="Lapidus A."/>
            <person name="Glavina del Rio T."/>
            <person name="Dalin E."/>
            <person name="Tice H."/>
            <person name="Bruce D."/>
            <person name="Goodwin L."/>
            <person name="Pitluck S."/>
            <person name="Kyrpides N."/>
            <person name="Mavromatis K."/>
            <person name="Ivanova N."/>
            <person name="Mikhailova N."/>
            <person name="Chertkov O."/>
            <person name="Brettin T."/>
            <person name="Detter J.C."/>
            <person name="Han C."/>
            <person name="Larimer F."/>
            <person name="Land M."/>
            <person name="Hauser L."/>
            <person name="Markowitz V."/>
            <person name="Cheng J.-F."/>
            <person name="Hugenholtz P."/>
            <person name="Woyke T."/>
            <person name="Wu D."/>
            <person name="Pukall R."/>
            <person name="Steenblock K."/>
            <person name="Schneider S."/>
            <person name="Klenk H.-P."/>
            <person name="Eisen J.A."/>
        </authorList>
    </citation>
    <scope>NUCLEOTIDE SEQUENCE [LARGE SCALE GENOMIC DNA]</scope>
    <source>
        <strain evidence="8">DSM 14684 / CIP 108061 / JCM 11494 / NBRC 100937 / ID131577</strain>
    </source>
</reference>
<evidence type="ECO:0000313" key="7">
    <source>
        <dbReference type="EMBL" id="ADB49093.1"/>
    </source>
</evidence>
<dbReference type="PANTHER" id="PTHR30482">
    <property type="entry name" value="HIGH-AFFINITY BRANCHED-CHAIN AMINO ACID TRANSPORT SYSTEM PERMEASE"/>
    <property type="match status" value="1"/>
</dbReference>
<evidence type="ECO:0000256" key="2">
    <source>
        <dbReference type="ARBA" id="ARBA00022475"/>
    </source>
</evidence>
<dbReference type="EMBL" id="CP001854">
    <property type="protein sequence ID" value="ADB49093.1"/>
    <property type="molecule type" value="Genomic_DNA"/>
</dbReference>
<proteinExistence type="predicted"/>
<dbReference type="Proteomes" id="UP000008229">
    <property type="component" value="Chromosome"/>
</dbReference>
<feature type="transmembrane region" description="Helical" evidence="6">
    <location>
        <begin position="74"/>
        <end position="94"/>
    </location>
</feature>
<keyword evidence="4 6" id="KW-1133">Transmembrane helix</keyword>
<feature type="transmembrane region" description="Helical" evidence="6">
    <location>
        <begin position="160"/>
        <end position="179"/>
    </location>
</feature>
<dbReference type="InterPro" id="IPR001851">
    <property type="entry name" value="ABC_transp_permease"/>
</dbReference>
<name>D3F9C6_CONWI</name>
<evidence type="ECO:0000256" key="3">
    <source>
        <dbReference type="ARBA" id="ARBA00022692"/>
    </source>
</evidence>
<evidence type="ECO:0000313" key="8">
    <source>
        <dbReference type="Proteomes" id="UP000008229"/>
    </source>
</evidence>
<dbReference type="InterPro" id="IPR043428">
    <property type="entry name" value="LivM-like"/>
</dbReference>
<feature type="transmembrane region" description="Helical" evidence="6">
    <location>
        <begin position="296"/>
        <end position="315"/>
    </location>
</feature>
<organism evidence="7 8">
    <name type="scientific">Conexibacter woesei (strain DSM 14684 / CCUG 47730 / CIP 108061 / JCM 11494 / NBRC 100937 / ID131577)</name>
    <dbReference type="NCBI Taxonomy" id="469383"/>
    <lineage>
        <taxon>Bacteria</taxon>
        <taxon>Bacillati</taxon>
        <taxon>Actinomycetota</taxon>
        <taxon>Thermoleophilia</taxon>
        <taxon>Solirubrobacterales</taxon>
        <taxon>Conexibacteraceae</taxon>
        <taxon>Conexibacter</taxon>
    </lineage>
</organism>
<feature type="transmembrane region" description="Helical" evidence="6">
    <location>
        <begin position="248"/>
        <end position="276"/>
    </location>
</feature>
<comment type="subcellular location">
    <subcellularLocation>
        <location evidence="1">Cell membrane</location>
        <topology evidence="1">Multi-pass membrane protein</topology>
    </subcellularLocation>
</comment>
<evidence type="ECO:0000256" key="4">
    <source>
        <dbReference type="ARBA" id="ARBA00022989"/>
    </source>
</evidence>
<evidence type="ECO:0000256" key="5">
    <source>
        <dbReference type="ARBA" id="ARBA00023136"/>
    </source>
</evidence>
<evidence type="ECO:0000256" key="6">
    <source>
        <dbReference type="SAM" id="Phobius"/>
    </source>
</evidence>
<dbReference type="Pfam" id="PF02653">
    <property type="entry name" value="BPD_transp_2"/>
    <property type="match status" value="1"/>
</dbReference>
<dbReference type="OrthoDB" id="9814461at2"/>
<feature type="transmembrane region" description="Helical" evidence="6">
    <location>
        <begin position="216"/>
        <end position="236"/>
    </location>
</feature>
<protein>
    <submittedName>
        <fullName evidence="7">Inner-membrane translocator</fullName>
    </submittedName>
</protein>
<dbReference type="eggNOG" id="COG4177">
    <property type="taxonomic scope" value="Bacteria"/>
</dbReference>
<feature type="transmembrane region" description="Helical" evidence="6">
    <location>
        <begin position="47"/>
        <end position="68"/>
    </location>
</feature>
<dbReference type="AlphaFoldDB" id="D3F9C6"/>